<sequence length="112" mass="12983">MISRLTDRDKLLRLVTERQLQRQVEGILTAYGWRWFHAPDNRPANGRVQKIRPGFPDLLAVRGPRLVVIELKTETGRIASEQVEWMQNFEAAGAEAYVWRPRDTETARRALA</sequence>
<evidence type="ECO:0000313" key="6">
    <source>
        <dbReference type="Proteomes" id="UP001174209"/>
    </source>
</evidence>
<accession>A0ABT8K4G5</accession>
<dbReference type="InterPro" id="IPR011335">
    <property type="entry name" value="Restrct_endonuc-II-like"/>
</dbReference>
<evidence type="ECO:0000256" key="2">
    <source>
        <dbReference type="ARBA" id="ARBA00022722"/>
    </source>
</evidence>
<proteinExistence type="predicted"/>
<dbReference type="RefSeq" id="WP_301228260.1">
    <property type="nucleotide sequence ID" value="NZ_JAROCG010000001.1"/>
</dbReference>
<dbReference type="SUPFAM" id="SSF52980">
    <property type="entry name" value="Restriction endonuclease-like"/>
    <property type="match status" value="1"/>
</dbReference>
<evidence type="ECO:0000256" key="1">
    <source>
        <dbReference type="ARBA" id="ARBA00001946"/>
    </source>
</evidence>
<dbReference type="EMBL" id="JAROCG010000001">
    <property type="protein sequence ID" value="MDN4611932.1"/>
    <property type="molecule type" value="Genomic_DNA"/>
</dbReference>
<evidence type="ECO:0000313" key="5">
    <source>
        <dbReference type="EMBL" id="MDN4611932.1"/>
    </source>
</evidence>
<dbReference type="InterPro" id="IPR011856">
    <property type="entry name" value="tRNA_endonuc-like_dom_sf"/>
</dbReference>
<comment type="cofactor">
    <cofactor evidence="1">
        <name>Mg(2+)</name>
        <dbReference type="ChEBI" id="CHEBI:18420"/>
    </cofactor>
</comment>
<name>A0ABT8K4G5_9MICC</name>
<reference evidence="5" key="1">
    <citation type="submission" date="2023-06" db="EMBL/GenBank/DDBJ databases">
        <title>MT1 and MT2 Draft Genomes of Novel Species.</title>
        <authorList>
            <person name="Venkateswaran K."/>
        </authorList>
    </citation>
    <scope>NUCLEOTIDE SEQUENCE</scope>
    <source>
        <strain evidence="5">IIF3SC-B10</strain>
    </source>
</reference>
<protein>
    <submittedName>
        <fullName evidence="5">VRR-NUC domain-containing protein</fullName>
    </submittedName>
</protein>
<organism evidence="5 6">
    <name type="scientific">Arthrobacter burdickii</name>
    <dbReference type="NCBI Taxonomy" id="3035920"/>
    <lineage>
        <taxon>Bacteria</taxon>
        <taxon>Bacillati</taxon>
        <taxon>Actinomycetota</taxon>
        <taxon>Actinomycetes</taxon>
        <taxon>Micrococcales</taxon>
        <taxon>Micrococcaceae</taxon>
        <taxon>Arthrobacter</taxon>
    </lineage>
</organism>
<dbReference type="Gene3D" id="3.40.1350.10">
    <property type="match status" value="1"/>
</dbReference>
<dbReference type="InterPro" id="IPR014883">
    <property type="entry name" value="VRR_NUC"/>
</dbReference>
<evidence type="ECO:0000256" key="3">
    <source>
        <dbReference type="ARBA" id="ARBA00022801"/>
    </source>
</evidence>
<evidence type="ECO:0000259" key="4">
    <source>
        <dbReference type="SMART" id="SM00990"/>
    </source>
</evidence>
<dbReference type="Pfam" id="PF08774">
    <property type="entry name" value="VRR_NUC"/>
    <property type="match status" value="1"/>
</dbReference>
<dbReference type="SMART" id="SM00990">
    <property type="entry name" value="VRR_NUC"/>
    <property type="match status" value="1"/>
</dbReference>
<feature type="domain" description="VRR-NUC" evidence="4">
    <location>
        <begin position="6"/>
        <end position="103"/>
    </location>
</feature>
<keyword evidence="3" id="KW-0378">Hydrolase</keyword>
<keyword evidence="6" id="KW-1185">Reference proteome</keyword>
<dbReference type="Proteomes" id="UP001174209">
    <property type="component" value="Unassembled WGS sequence"/>
</dbReference>
<keyword evidence="2" id="KW-0540">Nuclease</keyword>
<gene>
    <name evidence="5" type="ORF">P5G52_13770</name>
</gene>
<comment type="caution">
    <text evidence="5">The sequence shown here is derived from an EMBL/GenBank/DDBJ whole genome shotgun (WGS) entry which is preliminary data.</text>
</comment>